<feature type="region of interest" description="Disordered" evidence="1">
    <location>
        <begin position="241"/>
        <end position="271"/>
    </location>
</feature>
<accession>A0A543BMD4</accession>
<name>A0A543BMD4_9MICO</name>
<dbReference type="EMBL" id="VFOX01000001">
    <property type="protein sequence ID" value="TQL85999.1"/>
    <property type="molecule type" value="Genomic_DNA"/>
</dbReference>
<feature type="region of interest" description="Disordered" evidence="1">
    <location>
        <begin position="340"/>
        <end position="405"/>
    </location>
</feature>
<gene>
    <name evidence="2" type="ORF">FB560_1637</name>
</gene>
<comment type="caution">
    <text evidence="2">The sequence shown here is derived from an EMBL/GenBank/DDBJ whole genome shotgun (WGS) entry which is preliminary data.</text>
</comment>
<evidence type="ECO:0000256" key="1">
    <source>
        <dbReference type="SAM" id="MobiDB-lite"/>
    </source>
</evidence>
<dbReference type="RefSeq" id="WP_229673167.1">
    <property type="nucleotide sequence ID" value="NZ_VFOX01000001.1"/>
</dbReference>
<proteinExistence type="predicted"/>
<organism evidence="2 3">
    <name type="scientific">Microbacterium saperdae</name>
    <dbReference type="NCBI Taxonomy" id="69368"/>
    <lineage>
        <taxon>Bacteria</taxon>
        <taxon>Bacillati</taxon>
        <taxon>Actinomycetota</taxon>
        <taxon>Actinomycetes</taxon>
        <taxon>Micrococcales</taxon>
        <taxon>Microbacteriaceae</taxon>
        <taxon>Microbacterium</taxon>
    </lineage>
</organism>
<dbReference type="AlphaFoldDB" id="A0A543BMD4"/>
<feature type="region of interest" description="Disordered" evidence="1">
    <location>
        <begin position="292"/>
        <end position="313"/>
    </location>
</feature>
<dbReference type="Proteomes" id="UP000317209">
    <property type="component" value="Unassembled WGS sequence"/>
</dbReference>
<evidence type="ECO:0000313" key="3">
    <source>
        <dbReference type="Proteomes" id="UP000317209"/>
    </source>
</evidence>
<keyword evidence="3" id="KW-1185">Reference proteome</keyword>
<sequence length="511" mass="53725">MPAAATDALTPALLPGAHRVIRAIDSHEGPFVGVLVTRGDAVAVRVDAATLAGWEGWRFGGSEHVAGPLDLVRRAQGHDVLLPWCTERVSAFVGRRTAADVGLSSGECSTLLVSLFRALEELGEDGATENATGAWWLTDEGRPVFVLGEGVEARAGVALLVAQLGENCADKTLGRLLGVVQEGLRTNLEQQQRRVPRLLLEKWEGEVLEVAAPRVLRREMFAPERADTVARAALRGESSALPSRRVAGSARGGRMRRGVTRDRARARTSAGRFASVPGDVMRWVRGCARALRPPTRRERMGAPTVQRGTAPRPRRRSLLVAAGAAIAVLLGGLVWPSGATSEVAEGPQPSGAVQSADPDTGSAADLSPAAERPGASADHVRQSPDSSPSPVASRPTPESEEPAEAASWLLDEISRCADAGDAICAVAVAGGSAAVIELLADGGAELSDVELVDEYGDAAVVRLTPKDARKDVGAPDATRDAASGADQFLVLVRINEKWLVRDVYDVADQAE</sequence>
<protein>
    <submittedName>
        <fullName evidence="2">Uncharacterized protein</fullName>
    </submittedName>
</protein>
<reference evidence="2 3" key="1">
    <citation type="submission" date="2019-06" db="EMBL/GenBank/DDBJ databases">
        <title>Sequencing the genomes of 1000 actinobacteria strains.</title>
        <authorList>
            <person name="Klenk H.-P."/>
        </authorList>
    </citation>
    <scope>NUCLEOTIDE SEQUENCE [LARGE SCALE GENOMIC DNA]</scope>
    <source>
        <strain evidence="2 3">DSM 20169</strain>
    </source>
</reference>
<evidence type="ECO:0000313" key="2">
    <source>
        <dbReference type="EMBL" id="TQL85999.1"/>
    </source>
</evidence>